<geneLocation type="plasmid" evidence="2">
    <name>pmp1 dat561 dna</name>
</geneLocation>
<sequence length="300" mass="35686">MAKLTNNEKILHILNTQDAMNPLLNDYLVQLKKRSDWQQCHKKNYLKIVAELNQLKSQESKKQIQQKNIVHLFNKAKSEASIIIMYNSEIRFVHFEIFYQFIQLSEVNQQTVQLMILLKSKLSKESLLAAMLEKLIALCFAMSKKDYHQFLYYSQFFTKGIRFYQTLSQKQLVVYLGKILSLCQKSHLDTYKLNELIMMVINEKEYPEKPNPEILLAMLHKMRMPKMYIKRGYTVLNYYQPLIYAMNNLRRVLRESREYTSFYHAVINYNNAVNNLRNYYHTNYLQGGGMPKNTKATIDK</sequence>
<proteinExistence type="predicted"/>
<protein>
    <submittedName>
        <fullName evidence="1">Uncharacterized protein</fullName>
    </submittedName>
</protein>
<keyword evidence="1" id="KW-0614">Plasmid</keyword>
<dbReference type="AlphaFoldDB" id="A0A2Z5Y4H6"/>
<dbReference type="GeneID" id="39499303"/>
<evidence type="ECO:0000313" key="2">
    <source>
        <dbReference type="Proteomes" id="UP000269226"/>
    </source>
</evidence>
<organism evidence="1 2">
    <name type="scientific">Melissococcus plutonius</name>
    <dbReference type="NCBI Taxonomy" id="33970"/>
    <lineage>
        <taxon>Bacteria</taxon>
        <taxon>Bacillati</taxon>
        <taxon>Bacillota</taxon>
        <taxon>Bacilli</taxon>
        <taxon>Lactobacillales</taxon>
        <taxon>Enterococcaceae</taxon>
        <taxon>Melissococcus</taxon>
    </lineage>
</organism>
<reference evidence="1 2" key="1">
    <citation type="submission" date="2018-01" db="EMBL/GenBank/DDBJ databases">
        <title>Whole genome sequence of Melissococcus plutonius DAT561.</title>
        <authorList>
            <person name="Okumura K."/>
            <person name="Takamatsu D."/>
            <person name="Okura M."/>
        </authorList>
    </citation>
    <scope>NUCLEOTIDE SEQUENCE [LARGE SCALE GENOMIC DNA]</scope>
    <source>
        <strain evidence="1 2">DAT561</strain>
        <plasmid evidence="2">pmp1 dat561 dna</plasmid>
    </source>
</reference>
<accession>A0A2Z5Y4H6</accession>
<dbReference type="RefSeq" id="WP_013774720.1">
    <property type="nucleotide sequence ID" value="NZ_AP018493.1"/>
</dbReference>
<gene>
    <name evidence="1" type="ORF">DAT561_p1110</name>
</gene>
<evidence type="ECO:0000313" key="1">
    <source>
        <dbReference type="EMBL" id="BBC61812.1"/>
    </source>
</evidence>
<name>A0A2Z5Y4H6_9ENTE</name>
<dbReference type="EMBL" id="AP018493">
    <property type="protein sequence ID" value="BBC61812.1"/>
    <property type="molecule type" value="Genomic_DNA"/>
</dbReference>
<dbReference type="Proteomes" id="UP000269226">
    <property type="component" value="Plasmid pMP1"/>
</dbReference>